<keyword evidence="4" id="KW-0235">DNA replication</keyword>
<keyword evidence="3" id="KW-0639">Primosome</keyword>
<dbReference type="Pfam" id="PF04104">
    <property type="entry name" value="DNA_primase_lrg"/>
    <property type="match status" value="1"/>
</dbReference>
<comment type="caution">
    <text evidence="9">The sequence shown here is derived from an EMBL/GenBank/DDBJ whole genome shotgun (WGS) entry which is preliminary data.</text>
</comment>
<keyword evidence="7" id="KW-0411">Iron-sulfur</keyword>
<dbReference type="GO" id="GO:0046872">
    <property type="term" value="F:metal ion binding"/>
    <property type="evidence" value="ECO:0007669"/>
    <property type="project" value="UniProtKB-KW"/>
</dbReference>
<evidence type="ECO:0000256" key="3">
    <source>
        <dbReference type="ARBA" id="ARBA00022515"/>
    </source>
</evidence>
<dbReference type="CDD" id="cd06560">
    <property type="entry name" value="PriL"/>
    <property type="match status" value="1"/>
</dbReference>
<keyword evidence="6" id="KW-0408">Iron</keyword>
<dbReference type="GO" id="GO:1990077">
    <property type="term" value="C:primosome complex"/>
    <property type="evidence" value="ECO:0007669"/>
    <property type="project" value="UniProtKB-KW"/>
</dbReference>
<dbReference type="InterPro" id="IPR023642">
    <property type="entry name" value="DNA_primase_lsu_PriL"/>
</dbReference>
<evidence type="ECO:0000256" key="6">
    <source>
        <dbReference type="ARBA" id="ARBA00023004"/>
    </source>
</evidence>
<reference evidence="9" key="1">
    <citation type="journal article" date="2015" name="Nature">
        <title>Complex archaea that bridge the gap between prokaryotes and eukaryotes.</title>
        <authorList>
            <person name="Spang A."/>
            <person name="Saw J.H."/>
            <person name="Jorgensen S.L."/>
            <person name="Zaremba-Niedzwiedzka K."/>
            <person name="Martijn J."/>
            <person name="Lind A.E."/>
            <person name="van Eijk R."/>
            <person name="Schleper C."/>
            <person name="Guy L."/>
            <person name="Ettema T.J."/>
        </authorList>
    </citation>
    <scope>NUCLEOTIDE SEQUENCE</scope>
</reference>
<organism evidence="9">
    <name type="scientific">marine sediment metagenome</name>
    <dbReference type="NCBI Taxonomy" id="412755"/>
    <lineage>
        <taxon>unclassified sequences</taxon>
        <taxon>metagenomes</taxon>
        <taxon>ecological metagenomes</taxon>
    </lineage>
</organism>
<evidence type="ECO:0000313" key="9">
    <source>
        <dbReference type="EMBL" id="KKL06584.1"/>
    </source>
</evidence>
<dbReference type="GO" id="GO:0003899">
    <property type="term" value="F:DNA-directed RNA polymerase activity"/>
    <property type="evidence" value="ECO:0007669"/>
    <property type="project" value="InterPro"/>
</dbReference>
<dbReference type="GO" id="GO:0006269">
    <property type="term" value="P:DNA replication, synthesis of primer"/>
    <property type="evidence" value="ECO:0007669"/>
    <property type="project" value="UniProtKB-KW"/>
</dbReference>
<evidence type="ECO:0000256" key="1">
    <source>
        <dbReference type="ARBA" id="ARBA00001966"/>
    </source>
</evidence>
<evidence type="ECO:0000256" key="4">
    <source>
        <dbReference type="ARBA" id="ARBA00022705"/>
    </source>
</evidence>
<accession>A0A0F9AAK2</accession>
<feature type="domain" description="DNA primase large subunit C-terminal" evidence="8">
    <location>
        <begin position="259"/>
        <end position="353"/>
    </location>
</feature>
<evidence type="ECO:0000256" key="5">
    <source>
        <dbReference type="ARBA" id="ARBA00022723"/>
    </source>
</evidence>
<gene>
    <name evidence="9" type="ORF">LCGC14_2594580</name>
</gene>
<sequence length="396" mass="47464">MSGDFDIVKHYPWLPSLGKYYSNLASKNPIDFIKDIFNSNDSDELQKRALVIFETAFQNIEEITEYQPDDINIYLYLLLKVLLYVLNNKLISNRIGNLYSKITYSEMNKENEYNLYYIYKDLNLDVKFDQNPVIYKRTMIKDQQEIIKTNFKIHFVDYLNLTAKMLDESRKLVNNALTNGYIYLQTKSLNRLIQEYVRLKFSNLNNKNNNELNKFKDKLLEIQDFSKIYEKINNIWESRKEEFEYKFEVDITKDKGIIKNFPACIQEILSKLKEGQNLVHTERLYIVWFLNALKYPEEEIINIFSALPDFDRDKTGYQVRFAKKKGYTPYSCKTLKTYSLCLGKKFKDKLCLEGYFSRKLDIQKKISHPLFYVQYKQFVSMKKKEYEQNSQKKHNE</sequence>
<evidence type="ECO:0000259" key="8">
    <source>
        <dbReference type="Pfam" id="PF04104"/>
    </source>
</evidence>
<keyword evidence="2" id="KW-0004">4Fe-4S</keyword>
<dbReference type="GO" id="GO:0051539">
    <property type="term" value="F:4 iron, 4 sulfur cluster binding"/>
    <property type="evidence" value="ECO:0007669"/>
    <property type="project" value="UniProtKB-KW"/>
</dbReference>
<name>A0A0F9AAK2_9ZZZZ</name>
<evidence type="ECO:0000256" key="2">
    <source>
        <dbReference type="ARBA" id="ARBA00022485"/>
    </source>
</evidence>
<proteinExistence type="predicted"/>
<comment type="cofactor">
    <cofactor evidence="1">
        <name>[4Fe-4S] cluster</name>
        <dbReference type="ChEBI" id="CHEBI:49883"/>
    </cofactor>
</comment>
<protein>
    <recommendedName>
        <fullName evidence="8">DNA primase large subunit C-terminal domain-containing protein</fullName>
    </recommendedName>
</protein>
<evidence type="ECO:0000256" key="7">
    <source>
        <dbReference type="ARBA" id="ARBA00023014"/>
    </source>
</evidence>
<dbReference type="EMBL" id="LAZR01043646">
    <property type="protein sequence ID" value="KKL06584.1"/>
    <property type="molecule type" value="Genomic_DNA"/>
</dbReference>
<dbReference type="AlphaFoldDB" id="A0A0F9AAK2"/>
<keyword evidence="5" id="KW-0479">Metal-binding</keyword>
<dbReference type="InterPro" id="IPR058560">
    <property type="entry name" value="DNA_primase_C"/>
</dbReference>
<dbReference type="SUPFAM" id="SSF140914">
    <property type="entry name" value="PriB N-terminal domain-like"/>
    <property type="match status" value="1"/>
</dbReference>